<dbReference type="PANTHER" id="PTHR30298">
    <property type="entry name" value="H REPEAT-ASSOCIATED PREDICTED TRANSPOSASE"/>
    <property type="match status" value="1"/>
</dbReference>
<dbReference type="InterPro" id="IPR032806">
    <property type="entry name" value="YbfD_N"/>
</dbReference>
<dbReference type="EMBL" id="CP000891">
    <property type="protein sequence ID" value="ABX47772.1"/>
    <property type="molecule type" value="Genomic_DNA"/>
</dbReference>
<dbReference type="AlphaFoldDB" id="A9KZL3"/>
<organism evidence="2 3">
    <name type="scientific">Shewanella baltica (strain OS195)</name>
    <dbReference type="NCBI Taxonomy" id="399599"/>
    <lineage>
        <taxon>Bacteria</taxon>
        <taxon>Pseudomonadati</taxon>
        <taxon>Pseudomonadota</taxon>
        <taxon>Gammaproteobacteria</taxon>
        <taxon>Alteromonadales</taxon>
        <taxon>Shewanellaceae</taxon>
        <taxon>Shewanella</taxon>
    </lineage>
</organism>
<protein>
    <recommendedName>
        <fullName evidence="1">H repeat-associated protein N-terminal domain-containing protein</fullName>
    </recommendedName>
</protein>
<dbReference type="InterPro" id="IPR051698">
    <property type="entry name" value="Transposase_11-like"/>
</dbReference>
<sequence length="115" mass="12942">MSLFDHLSLVEDTRSHINQRHNLVDVLFLMLSVVASGQDGWAEIQQLGELKLEWLRKFRPFANGISRRHTITRILKAVGPEICSCAYSVGLTTSAPHLLNPSLQLMVKHLEVPLS</sequence>
<dbReference type="PANTHER" id="PTHR30298:SF0">
    <property type="entry name" value="PROTEIN YBFL-RELATED"/>
    <property type="match status" value="1"/>
</dbReference>
<dbReference type="KEGG" id="sbn:Sbal195_0594"/>
<evidence type="ECO:0000313" key="3">
    <source>
        <dbReference type="Proteomes" id="UP000000770"/>
    </source>
</evidence>
<feature type="domain" description="H repeat-associated protein N-terminal" evidence="1">
    <location>
        <begin position="5"/>
        <end position="81"/>
    </location>
</feature>
<accession>A9KZL3</accession>
<gene>
    <name evidence="2" type="ordered locus">Sbal195_0594</name>
</gene>
<dbReference type="Pfam" id="PF13808">
    <property type="entry name" value="DDE_Tnp_1_assoc"/>
    <property type="match status" value="1"/>
</dbReference>
<proteinExistence type="predicted"/>
<reference evidence="2 3" key="1">
    <citation type="submission" date="2007-11" db="EMBL/GenBank/DDBJ databases">
        <title>Complete sequence of chromosome of Shewanella baltica OS195.</title>
        <authorList>
            <consortium name="US DOE Joint Genome Institute"/>
            <person name="Copeland A."/>
            <person name="Lucas S."/>
            <person name="Lapidus A."/>
            <person name="Barry K."/>
            <person name="Glavina del Rio T."/>
            <person name="Dalin E."/>
            <person name="Tice H."/>
            <person name="Pitluck S."/>
            <person name="Chain P."/>
            <person name="Malfatti S."/>
            <person name="Shin M."/>
            <person name="Vergez L."/>
            <person name="Schmutz J."/>
            <person name="Larimer F."/>
            <person name="Land M."/>
            <person name="Hauser L."/>
            <person name="Kyrpides N."/>
            <person name="Kim E."/>
            <person name="Brettar I."/>
            <person name="Rodrigues J."/>
            <person name="Konstantinidis K."/>
            <person name="Klappenbach J."/>
            <person name="Hofle M."/>
            <person name="Tiedje J."/>
            <person name="Richardson P."/>
        </authorList>
    </citation>
    <scope>NUCLEOTIDE SEQUENCE [LARGE SCALE GENOMIC DNA]</scope>
    <source>
        <strain evidence="2 3">OS195</strain>
    </source>
</reference>
<name>A9KZL3_SHEB9</name>
<evidence type="ECO:0000313" key="2">
    <source>
        <dbReference type="EMBL" id="ABX47772.1"/>
    </source>
</evidence>
<dbReference type="HOGENOM" id="CLU_046404_5_2_6"/>
<evidence type="ECO:0000259" key="1">
    <source>
        <dbReference type="Pfam" id="PF13808"/>
    </source>
</evidence>
<dbReference type="Proteomes" id="UP000000770">
    <property type="component" value="Chromosome"/>
</dbReference>